<keyword evidence="3 6" id="KW-1133">Transmembrane helix</keyword>
<dbReference type="FunFam" id="1.20.1250.20:FF:000249">
    <property type="entry name" value="facilitated trehalose transporter Tret1"/>
    <property type="match status" value="1"/>
</dbReference>
<gene>
    <name evidence="8" type="ORF">AMK59_2836</name>
</gene>
<accession>A0A0T6BBS7</accession>
<evidence type="ECO:0000256" key="5">
    <source>
        <dbReference type="ARBA" id="ARBA00023180"/>
    </source>
</evidence>
<keyword evidence="4 6" id="KW-0472">Membrane</keyword>
<evidence type="ECO:0000256" key="1">
    <source>
        <dbReference type="ARBA" id="ARBA00004141"/>
    </source>
</evidence>
<evidence type="ECO:0000313" key="8">
    <source>
        <dbReference type="EMBL" id="KRT84757.1"/>
    </source>
</evidence>
<dbReference type="OrthoDB" id="6612291at2759"/>
<dbReference type="EMBL" id="LJIG01002183">
    <property type="protein sequence ID" value="KRT84757.1"/>
    <property type="molecule type" value="Genomic_DNA"/>
</dbReference>
<evidence type="ECO:0000313" key="9">
    <source>
        <dbReference type="Proteomes" id="UP000051574"/>
    </source>
</evidence>
<dbReference type="InterPro" id="IPR020846">
    <property type="entry name" value="MFS_dom"/>
</dbReference>
<sequence length="434" mass="48617">MEQASWLASFGAITNPIGAIISGLLAEWCGRRRSMQFSSIPFLIGWICIGLAEDIDILYTGRLITGIASGMATASYTYVTEISTPKTRGIFQALGPVSASFGILLTYTLGYFLDWKIVALISCTFSFFTLITLQLLPESPSYLHHVNRKEEALKSLTWFRRNIVVAQDEFAAMKLAGDNLDGKDFVGTFCSPTTLKPFAILVVFFFLQEASGIYAILFYAVDFFKDAQVNFDEHISSIIVGGIRFLMSIFGAILINKYGRRLLCMISSCGMSLSMLGIVIYFEYFALLQHDIIWPTIPLICVISNVFFSMIGMLPIPWILVGELFPTRVRSVMGGIIICLAQIFIFLSVKFYPDLIYHIKFSGTCGVFLTASIIALLFSKFILPETKNKTLEEIEDHMRKKTLFGIENKGFSASEEDLEQNRLGRSNVYTIQMT</sequence>
<organism evidence="8 9">
    <name type="scientific">Oryctes borbonicus</name>
    <dbReference type="NCBI Taxonomy" id="1629725"/>
    <lineage>
        <taxon>Eukaryota</taxon>
        <taxon>Metazoa</taxon>
        <taxon>Ecdysozoa</taxon>
        <taxon>Arthropoda</taxon>
        <taxon>Hexapoda</taxon>
        <taxon>Insecta</taxon>
        <taxon>Pterygota</taxon>
        <taxon>Neoptera</taxon>
        <taxon>Endopterygota</taxon>
        <taxon>Coleoptera</taxon>
        <taxon>Polyphaga</taxon>
        <taxon>Scarabaeiformia</taxon>
        <taxon>Scarabaeidae</taxon>
        <taxon>Dynastinae</taxon>
        <taxon>Oryctes</taxon>
    </lineage>
</organism>
<dbReference type="GO" id="GO:0022857">
    <property type="term" value="F:transmembrane transporter activity"/>
    <property type="evidence" value="ECO:0007669"/>
    <property type="project" value="InterPro"/>
</dbReference>
<protein>
    <submittedName>
        <fullName evidence="8">Membrane transporter</fullName>
    </submittedName>
</protein>
<dbReference type="AlphaFoldDB" id="A0A0T6BBS7"/>
<feature type="transmembrane region" description="Helical" evidence="6">
    <location>
        <begin position="292"/>
        <end position="320"/>
    </location>
</feature>
<feature type="transmembrane region" description="Helical" evidence="6">
    <location>
        <begin position="355"/>
        <end position="378"/>
    </location>
</feature>
<dbReference type="PROSITE" id="PS50850">
    <property type="entry name" value="MFS"/>
    <property type="match status" value="1"/>
</dbReference>
<name>A0A0T6BBS7_9SCAR</name>
<dbReference type="InterPro" id="IPR036259">
    <property type="entry name" value="MFS_trans_sf"/>
</dbReference>
<feature type="transmembrane region" description="Helical" evidence="6">
    <location>
        <begin position="262"/>
        <end position="286"/>
    </location>
</feature>
<feature type="transmembrane region" description="Helical" evidence="6">
    <location>
        <begin position="91"/>
        <end position="111"/>
    </location>
</feature>
<proteinExistence type="predicted"/>
<feature type="transmembrane region" description="Helical" evidence="6">
    <location>
        <begin position="198"/>
        <end position="220"/>
    </location>
</feature>
<dbReference type="PANTHER" id="PTHR48021">
    <property type="match status" value="1"/>
</dbReference>
<comment type="subcellular location">
    <subcellularLocation>
        <location evidence="1">Membrane</location>
        <topology evidence="1">Multi-pass membrane protein</topology>
    </subcellularLocation>
</comment>
<keyword evidence="9" id="KW-1185">Reference proteome</keyword>
<feature type="transmembrane region" description="Helical" evidence="6">
    <location>
        <begin position="6"/>
        <end position="25"/>
    </location>
</feature>
<dbReference type="PRINTS" id="PR00171">
    <property type="entry name" value="SUGRTRNSPORT"/>
</dbReference>
<evidence type="ECO:0000256" key="6">
    <source>
        <dbReference type="SAM" id="Phobius"/>
    </source>
</evidence>
<feature type="transmembrane region" description="Helical" evidence="6">
    <location>
        <begin position="235"/>
        <end position="255"/>
    </location>
</feature>
<dbReference type="GO" id="GO:0016020">
    <property type="term" value="C:membrane"/>
    <property type="evidence" value="ECO:0007669"/>
    <property type="project" value="UniProtKB-SubCell"/>
</dbReference>
<dbReference type="Pfam" id="PF00083">
    <property type="entry name" value="Sugar_tr"/>
    <property type="match status" value="1"/>
</dbReference>
<feature type="domain" description="Major facilitator superfamily (MFS) profile" evidence="7">
    <location>
        <begin position="1"/>
        <end position="387"/>
    </location>
</feature>
<reference evidence="8 9" key="1">
    <citation type="submission" date="2015-09" db="EMBL/GenBank/DDBJ databases">
        <title>Draft genome of the scarab beetle Oryctes borbonicus.</title>
        <authorList>
            <person name="Meyer J.M."/>
            <person name="Markov G.V."/>
            <person name="Baskaran P."/>
            <person name="Herrmann M."/>
            <person name="Sommer R.J."/>
            <person name="Roedelsperger C."/>
        </authorList>
    </citation>
    <scope>NUCLEOTIDE SEQUENCE [LARGE SCALE GENOMIC DNA]</scope>
    <source>
        <strain evidence="8">OB123</strain>
        <tissue evidence="8">Whole animal</tissue>
    </source>
</reference>
<evidence type="ECO:0000256" key="3">
    <source>
        <dbReference type="ARBA" id="ARBA00022989"/>
    </source>
</evidence>
<dbReference type="SUPFAM" id="SSF103473">
    <property type="entry name" value="MFS general substrate transporter"/>
    <property type="match status" value="1"/>
</dbReference>
<evidence type="ECO:0000256" key="4">
    <source>
        <dbReference type="ARBA" id="ARBA00023136"/>
    </source>
</evidence>
<feature type="transmembrane region" description="Helical" evidence="6">
    <location>
        <begin position="117"/>
        <end position="136"/>
    </location>
</feature>
<feature type="transmembrane region" description="Helical" evidence="6">
    <location>
        <begin position="332"/>
        <end position="349"/>
    </location>
</feature>
<dbReference type="InterPro" id="IPR050549">
    <property type="entry name" value="MFS_Trehalose_Transporter"/>
</dbReference>
<dbReference type="InterPro" id="IPR005828">
    <property type="entry name" value="MFS_sugar_transport-like"/>
</dbReference>
<keyword evidence="2 6" id="KW-0812">Transmembrane</keyword>
<keyword evidence="5" id="KW-0325">Glycoprotein</keyword>
<evidence type="ECO:0000259" key="7">
    <source>
        <dbReference type="PROSITE" id="PS50850"/>
    </source>
</evidence>
<comment type="caution">
    <text evidence="8">The sequence shown here is derived from an EMBL/GenBank/DDBJ whole genome shotgun (WGS) entry which is preliminary data.</text>
</comment>
<dbReference type="InterPro" id="IPR003663">
    <property type="entry name" value="Sugar/inositol_transpt"/>
</dbReference>
<dbReference type="Proteomes" id="UP000051574">
    <property type="component" value="Unassembled WGS sequence"/>
</dbReference>
<evidence type="ECO:0000256" key="2">
    <source>
        <dbReference type="ARBA" id="ARBA00022692"/>
    </source>
</evidence>
<dbReference type="Gene3D" id="1.20.1250.20">
    <property type="entry name" value="MFS general substrate transporter like domains"/>
    <property type="match status" value="1"/>
</dbReference>
<dbReference type="PANTHER" id="PTHR48021:SF32">
    <property type="entry name" value="FACILITATED TREHALOSE TRANSPORTER TRET1-2 HOMOLOG-LIKE PROTEIN"/>
    <property type="match status" value="1"/>
</dbReference>